<dbReference type="InterPro" id="IPR003783">
    <property type="entry name" value="Regulatory_RecX"/>
</dbReference>
<feature type="domain" description="RecX third three-helical" evidence="7">
    <location>
        <begin position="217"/>
        <end position="263"/>
    </location>
</feature>
<dbReference type="InterPro" id="IPR036388">
    <property type="entry name" value="WH-like_DNA-bd_sf"/>
</dbReference>
<dbReference type="GO" id="GO:0006282">
    <property type="term" value="P:regulation of DNA repair"/>
    <property type="evidence" value="ECO:0007669"/>
    <property type="project" value="UniProtKB-UniRule"/>
</dbReference>
<sequence length="266" mass="32262">MVAITKIEVQKKNKSRYSIFVNRGNGEEYGFSVDEDVLVKYRLHKGQEINEKELRALIEADEERKVYHLAIHYLSYRMRSRKEIRDYLIRKEKDEKYIDITIKKLEQEKWLDDREFTRAYIQSKQLTQVKGPMKLKQELMMKGVNEEIIDAHLMEIPFEEWVGEVRKWIEKKEKQDIRLSQRARKDKLVGQLYTKGYTEAIISEALSTFENEDHEREEWKAICYQGEKIRKKYRHLHGWEFQQKCKQALYRKGFSIDLIEQFLKEE</sequence>
<dbReference type="Pfam" id="PF21982">
    <property type="entry name" value="RecX_HTH1"/>
    <property type="match status" value="1"/>
</dbReference>
<comment type="subcellular location">
    <subcellularLocation>
        <location evidence="1 5">Cytoplasm</location>
    </subcellularLocation>
</comment>
<accession>W4QG98</accession>
<dbReference type="PANTHER" id="PTHR33602:SF1">
    <property type="entry name" value="REGULATORY PROTEIN RECX FAMILY PROTEIN"/>
    <property type="match status" value="1"/>
</dbReference>
<dbReference type="EMBL" id="BAUU01000016">
    <property type="protein sequence ID" value="GAE31130.1"/>
    <property type="molecule type" value="Genomic_DNA"/>
</dbReference>
<dbReference type="PANTHER" id="PTHR33602">
    <property type="entry name" value="REGULATORY PROTEIN RECX FAMILY PROTEIN"/>
    <property type="match status" value="1"/>
</dbReference>
<dbReference type="NCBIfam" id="NF010733">
    <property type="entry name" value="PRK14135.1"/>
    <property type="match status" value="1"/>
</dbReference>
<evidence type="ECO:0000313" key="10">
    <source>
        <dbReference type="Proteomes" id="UP000018895"/>
    </source>
</evidence>
<dbReference type="InterPro" id="IPR053926">
    <property type="entry name" value="RecX_HTH_1st"/>
</dbReference>
<feature type="domain" description="RecX first three-helical" evidence="8">
    <location>
        <begin position="67"/>
        <end position="105"/>
    </location>
</feature>
<organism evidence="9 10">
    <name type="scientific">Halalkalibacter hemicellulosilyticusJCM 9152</name>
    <dbReference type="NCBI Taxonomy" id="1236971"/>
    <lineage>
        <taxon>Bacteria</taxon>
        <taxon>Bacillati</taxon>
        <taxon>Bacillota</taxon>
        <taxon>Bacilli</taxon>
        <taxon>Bacillales</taxon>
        <taxon>Bacillaceae</taxon>
        <taxon>Halalkalibacter</taxon>
    </lineage>
</organism>
<protein>
    <recommendedName>
        <fullName evidence="3 5">Regulatory protein RecX</fullName>
    </recommendedName>
</protein>
<proteinExistence type="inferred from homology"/>
<dbReference type="STRING" id="1236971.JCM9152_2575"/>
<comment type="function">
    <text evidence="5">Modulates RecA activity.</text>
</comment>
<dbReference type="InterPro" id="IPR053925">
    <property type="entry name" value="RecX_HTH_3rd"/>
</dbReference>
<evidence type="ECO:0000259" key="7">
    <source>
        <dbReference type="Pfam" id="PF21981"/>
    </source>
</evidence>
<dbReference type="OrthoDB" id="5421057at2"/>
<dbReference type="InterPro" id="IPR053924">
    <property type="entry name" value="RecX_HTH_2nd"/>
</dbReference>
<keyword evidence="4 5" id="KW-0963">Cytoplasm</keyword>
<dbReference type="RefSeq" id="WP_035344381.1">
    <property type="nucleotide sequence ID" value="NZ_BAUU01000016.1"/>
</dbReference>
<dbReference type="Gene3D" id="1.10.10.10">
    <property type="entry name" value="Winged helix-like DNA-binding domain superfamily/Winged helix DNA-binding domain"/>
    <property type="match status" value="4"/>
</dbReference>
<dbReference type="HAMAP" id="MF_01114">
    <property type="entry name" value="RecX"/>
    <property type="match status" value="1"/>
</dbReference>
<evidence type="ECO:0000259" key="6">
    <source>
        <dbReference type="Pfam" id="PF02631"/>
    </source>
</evidence>
<comment type="similarity">
    <text evidence="2 5">Belongs to the RecX family.</text>
</comment>
<evidence type="ECO:0000313" key="9">
    <source>
        <dbReference type="EMBL" id="GAE31130.1"/>
    </source>
</evidence>
<reference evidence="9" key="1">
    <citation type="journal article" date="2014" name="Genome Announc.">
        <title>Draft Genome Sequences of Three Alkaliphilic Bacillus Strains, Bacillus wakoensis JCM 9140T, Bacillus akibai JCM 9157T, and Bacillus hemicellulosilyticus JCM 9152T.</title>
        <authorList>
            <person name="Yuki M."/>
            <person name="Oshima K."/>
            <person name="Suda W."/>
            <person name="Oshida Y."/>
            <person name="Kitamura K."/>
            <person name="Iida T."/>
            <person name="Hattori M."/>
            <person name="Ohkuma M."/>
        </authorList>
    </citation>
    <scope>NUCLEOTIDE SEQUENCE [LARGE SCALE GENOMIC DNA]</scope>
    <source>
        <strain evidence="9">JCM 9152</strain>
    </source>
</reference>
<gene>
    <name evidence="5" type="primary">recX</name>
    <name evidence="9" type="ORF">JCM9152_2575</name>
</gene>
<dbReference type="AlphaFoldDB" id="W4QG98"/>
<dbReference type="GO" id="GO:0005737">
    <property type="term" value="C:cytoplasm"/>
    <property type="evidence" value="ECO:0007669"/>
    <property type="project" value="UniProtKB-SubCell"/>
</dbReference>
<evidence type="ECO:0000256" key="5">
    <source>
        <dbReference type="HAMAP-Rule" id="MF_01114"/>
    </source>
</evidence>
<feature type="domain" description="RecX second three-helical" evidence="6">
    <location>
        <begin position="112"/>
        <end position="153"/>
    </location>
</feature>
<evidence type="ECO:0000256" key="1">
    <source>
        <dbReference type="ARBA" id="ARBA00004496"/>
    </source>
</evidence>
<dbReference type="Proteomes" id="UP000018895">
    <property type="component" value="Unassembled WGS sequence"/>
</dbReference>
<keyword evidence="10" id="KW-1185">Reference proteome</keyword>
<evidence type="ECO:0000259" key="8">
    <source>
        <dbReference type="Pfam" id="PF21982"/>
    </source>
</evidence>
<dbReference type="Pfam" id="PF21981">
    <property type="entry name" value="RecX_HTH3"/>
    <property type="match status" value="1"/>
</dbReference>
<evidence type="ECO:0000256" key="2">
    <source>
        <dbReference type="ARBA" id="ARBA00009695"/>
    </source>
</evidence>
<evidence type="ECO:0000256" key="3">
    <source>
        <dbReference type="ARBA" id="ARBA00018111"/>
    </source>
</evidence>
<name>W4QG98_9BACI</name>
<comment type="caution">
    <text evidence="9">The sequence shown here is derived from an EMBL/GenBank/DDBJ whole genome shotgun (WGS) entry which is preliminary data.</text>
</comment>
<evidence type="ECO:0000256" key="4">
    <source>
        <dbReference type="ARBA" id="ARBA00022490"/>
    </source>
</evidence>
<dbReference type="Pfam" id="PF02631">
    <property type="entry name" value="RecX_HTH2"/>
    <property type="match status" value="1"/>
</dbReference>